<keyword evidence="2" id="KW-1185">Reference proteome</keyword>
<gene>
    <name evidence="1" type="ORF">OWV82_002163</name>
</gene>
<evidence type="ECO:0000313" key="2">
    <source>
        <dbReference type="Proteomes" id="UP001164539"/>
    </source>
</evidence>
<accession>A0ACC1Z166</accession>
<name>A0ACC1Z166_MELAZ</name>
<dbReference type="EMBL" id="CM051394">
    <property type="protein sequence ID" value="KAJ4729369.1"/>
    <property type="molecule type" value="Genomic_DNA"/>
</dbReference>
<dbReference type="Proteomes" id="UP001164539">
    <property type="component" value="Chromosome 1"/>
</dbReference>
<reference evidence="1 2" key="1">
    <citation type="journal article" date="2023" name="Science">
        <title>Complex scaffold remodeling in plant triterpene biosynthesis.</title>
        <authorList>
            <person name="De La Pena R."/>
            <person name="Hodgson H."/>
            <person name="Liu J.C."/>
            <person name="Stephenson M.J."/>
            <person name="Martin A.C."/>
            <person name="Owen C."/>
            <person name="Harkess A."/>
            <person name="Leebens-Mack J."/>
            <person name="Jimenez L.E."/>
            <person name="Osbourn A."/>
            <person name="Sattely E.S."/>
        </authorList>
    </citation>
    <scope>NUCLEOTIDE SEQUENCE [LARGE SCALE GENOMIC DNA]</scope>
    <source>
        <strain evidence="2">cv. JPN11</strain>
        <tissue evidence="1">Leaf</tissue>
    </source>
</reference>
<organism evidence="1 2">
    <name type="scientific">Melia azedarach</name>
    <name type="common">Chinaberry tree</name>
    <dbReference type="NCBI Taxonomy" id="155640"/>
    <lineage>
        <taxon>Eukaryota</taxon>
        <taxon>Viridiplantae</taxon>
        <taxon>Streptophyta</taxon>
        <taxon>Embryophyta</taxon>
        <taxon>Tracheophyta</taxon>
        <taxon>Spermatophyta</taxon>
        <taxon>Magnoliopsida</taxon>
        <taxon>eudicotyledons</taxon>
        <taxon>Gunneridae</taxon>
        <taxon>Pentapetalae</taxon>
        <taxon>rosids</taxon>
        <taxon>malvids</taxon>
        <taxon>Sapindales</taxon>
        <taxon>Meliaceae</taxon>
        <taxon>Melia</taxon>
    </lineage>
</organism>
<comment type="caution">
    <text evidence="1">The sequence shown here is derived from an EMBL/GenBank/DDBJ whole genome shotgun (WGS) entry which is preliminary data.</text>
</comment>
<protein>
    <submittedName>
        <fullName evidence="1">Histone-lysine N-methyltransferase trithorax-like protein</fullName>
    </submittedName>
</protein>
<sequence>MKREGRQHGMVRTYRIMPSPWNPRPETRFNSPSTCGLFTKSPQKPTNHSKFTGKCGRPRCTECHMHPACKSKDKTKGAQKLNHSRDLVSNYKMITWRVVDCRPGLNFSGFSATGLLNHLADDDYIDEVDDDDVYDHDGLYGPHNDEDKIREIVGNEDDEMQEIMSYYDVGTVFDEVEGDEDWCLVGEM</sequence>
<proteinExistence type="predicted"/>
<evidence type="ECO:0000313" key="1">
    <source>
        <dbReference type="EMBL" id="KAJ4729369.1"/>
    </source>
</evidence>